<comment type="caution">
    <text evidence="2">The sequence shown here is derived from an EMBL/GenBank/DDBJ whole genome shotgun (WGS) entry which is preliminary data.</text>
</comment>
<protein>
    <submittedName>
        <fullName evidence="2">Unconventional myosin-XV</fullName>
    </submittedName>
</protein>
<name>A0ABC9XGL6_GRUJA</name>
<evidence type="ECO:0000313" key="2">
    <source>
        <dbReference type="EMBL" id="GAB0196502.1"/>
    </source>
</evidence>
<feature type="region of interest" description="Disordered" evidence="1">
    <location>
        <begin position="688"/>
        <end position="795"/>
    </location>
</feature>
<evidence type="ECO:0000313" key="3">
    <source>
        <dbReference type="Proteomes" id="UP001623348"/>
    </source>
</evidence>
<feature type="compositionally biased region" description="Low complexity" evidence="1">
    <location>
        <begin position="142"/>
        <end position="153"/>
    </location>
</feature>
<keyword evidence="3" id="KW-1185">Reference proteome</keyword>
<proteinExistence type="predicted"/>
<accession>A0ABC9XGL6</accession>
<dbReference type="AlphaFoldDB" id="A0ABC9XGL6"/>
<dbReference type="EMBL" id="BAAFJT010000015">
    <property type="protein sequence ID" value="GAB0196502.1"/>
    <property type="molecule type" value="Genomic_DNA"/>
</dbReference>
<feature type="region of interest" description="Disordered" evidence="1">
    <location>
        <begin position="1"/>
        <end position="170"/>
    </location>
</feature>
<sequence length="795" mass="87289">MVGKKGEPKKDAETKGKGGKGKGKDGKKGKKEAPSESEETSETELLKAEESEETEVVEEEKDEEEVAVEEPKKGKGKEKKGVLKGVVAKKPGRGKKVQLEPEEEEGESDAAPAKNLKGTSKLVMGLAADNAKKKKGAKGAEAKAQPKASAEPGLAEEEAAAAPKARVKRSLRSTSKLFLGFKKLGLRRPKKGQFKNTSRFFWGLQKHSTKRRKKKKNKAVLKSTSNLMVRFKRVGKKRKEAANNSPPAKPSFLLLRRGGQVAEDGASLFRQRPERKFKPRAQVLSKAAAATGWLARKVLSRRGRLAGGGRAADAAWLSRIGARKLPFPAEDEILRHRANMKRITGSSGLSAPSAARHGQERHSSMVRHPSRRHSQHAPAEPPVPRYGWAEEEDRAYSRQRGYAKEEDGAYGSHRSYTKEKNGTCGSRHGYAKKEDGAYGPRHGYTKEEDGGYGSRHGYAEDNGAYGPWHGYSEEEDGGYGPRHGYAEEEDYIQTPAYLVRYGFEDVVPTSYADYPGYEAEEDYGFYGGFWDEGDLPRHPYGYAELEDEGPFGGGSPLALYDPYGSDPEYGEEAVGPFSYRGDPYEDFGEPLARGYPGGEYPEHRIQYSEGGWALHAQSSCNPYALALEEIAEAEEPEEREEEEEEDGGEYPFSILSASSLRGMRETLSSKLSLNRKFRLFPRPQVKLFGRDRLDVPLPPSPHLSAPRDEDDYDEYEPPPAAPGPAAAPGHRVSAARACGSPLGQFLQRSLSQPPGRPPRAPIPAGREHPQIAEPTGGAPGLGRRRAPHPPLLPAR</sequence>
<organism evidence="2 3">
    <name type="scientific">Grus japonensis</name>
    <name type="common">Japanese crane</name>
    <name type="synonym">Red-crowned crane</name>
    <dbReference type="NCBI Taxonomy" id="30415"/>
    <lineage>
        <taxon>Eukaryota</taxon>
        <taxon>Metazoa</taxon>
        <taxon>Chordata</taxon>
        <taxon>Craniata</taxon>
        <taxon>Vertebrata</taxon>
        <taxon>Euteleostomi</taxon>
        <taxon>Archelosauria</taxon>
        <taxon>Archosauria</taxon>
        <taxon>Dinosauria</taxon>
        <taxon>Saurischia</taxon>
        <taxon>Theropoda</taxon>
        <taxon>Coelurosauria</taxon>
        <taxon>Aves</taxon>
        <taxon>Neognathae</taxon>
        <taxon>Neoaves</taxon>
        <taxon>Gruiformes</taxon>
        <taxon>Gruidae</taxon>
        <taxon>Grus</taxon>
    </lineage>
</organism>
<feature type="compositionally biased region" description="Acidic residues" evidence="1">
    <location>
        <begin position="50"/>
        <end position="68"/>
    </location>
</feature>
<feature type="compositionally biased region" description="Acidic residues" evidence="1">
    <location>
        <begin position="632"/>
        <end position="648"/>
    </location>
</feature>
<feature type="compositionally biased region" description="Basic residues" evidence="1">
    <location>
        <begin position="364"/>
        <end position="375"/>
    </location>
</feature>
<reference evidence="2 3" key="1">
    <citation type="submission" date="2024-06" db="EMBL/GenBank/DDBJ databases">
        <title>The draft genome of Grus japonensis, version 3.</title>
        <authorList>
            <person name="Nabeshima K."/>
            <person name="Suzuki S."/>
            <person name="Onuma M."/>
        </authorList>
    </citation>
    <scope>NUCLEOTIDE SEQUENCE [LARGE SCALE GENOMIC DNA]</scope>
    <source>
        <strain evidence="2 3">451A</strain>
    </source>
</reference>
<feature type="region of interest" description="Disordered" evidence="1">
    <location>
        <begin position="632"/>
        <end position="655"/>
    </location>
</feature>
<feature type="region of interest" description="Disordered" evidence="1">
    <location>
        <begin position="343"/>
        <end position="452"/>
    </location>
</feature>
<evidence type="ECO:0000256" key="1">
    <source>
        <dbReference type="SAM" id="MobiDB-lite"/>
    </source>
</evidence>
<dbReference type="Proteomes" id="UP001623348">
    <property type="component" value="Unassembled WGS sequence"/>
</dbReference>
<feature type="compositionally biased region" description="Basic and acidic residues" evidence="1">
    <location>
        <begin position="1"/>
        <end position="34"/>
    </location>
</feature>
<gene>
    <name evidence="2" type="ORF">GRJ2_002115500</name>
</gene>